<reference evidence="2 3" key="1">
    <citation type="submission" date="2017-04" db="EMBL/GenBank/DDBJ databases">
        <title>Bacillus krulwichiae AM31D Genome sequencing and assembly.</title>
        <authorList>
            <person name="Krulwich T.A."/>
            <person name="Anastor L."/>
            <person name="Ehrlich R."/>
            <person name="Ehrlich G.D."/>
            <person name="Janto B."/>
        </authorList>
    </citation>
    <scope>NUCLEOTIDE SEQUENCE [LARGE SCALE GENOMIC DNA]</scope>
    <source>
        <strain evidence="2 3">AM31D</strain>
    </source>
</reference>
<dbReference type="STRING" id="199441.BkAM31D_03800"/>
<proteinExistence type="predicted"/>
<evidence type="ECO:0000313" key="3">
    <source>
        <dbReference type="Proteomes" id="UP000193006"/>
    </source>
</evidence>
<organism evidence="2 3">
    <name type="scientific">Halalkalibacter krulwichiae</name>
    <dbReference type="NCBI Taxonomy" id="199441"/>
    <lineage>
        <taxon>Bacteria</taxon>
        <taxon>Bacillati</taxon>
        <taxon>Bacillota</taxon>
        <taxon>Bacilli</taxon>
        <taxon>Bacillales</taxon>
        <taxon>Bacillaceae</taxon>
        <taxon>Halalkalibacter</taxon>
    </lineage>
</organism>
<sequence length="299" mass="35061">MSLISILSGKGFVMFNKDLAHEVSVNGAILFGQLCSSYESFKNKDMLTKKDGKEYFFLTGETVEEETALTYKQQLKAFKELEEAGYIETVLMGQPRRKYFYITDKIFTLFRSDKREELKADINTNEPKEHLEQQRDNDQKGKLLNDKRETLDMTKGNNKRLPLGIAYKNKNKKEQYNNKEIFVNKGVNNKLNNIDDTIHKLSNEYRLKGLNKKVCELVVNEALEKIDTINNFGAYLRICFENTLYKSKLKKGEIDFEERFGRMPFFNWLTKGTEENNFEKVFFQADLNDNVEGYQKENR</sequence>
<evidence type="ECO:0000313" key="2">
    <source>
        <dbReference type="EMBL" id="ARK29040.1"/>
    </source>
</evidence>
<accession>A0A1X9M8U9</accession>
<feature type="region of interest" description="Disordered" evidence="1">
    <location>
        <begin position="120"/>
        <end position="145"/>
    </location>
</feature>
<evidence type="ECO:0008006" key="4">
    <source>
        <dbReference type="Google" id="ProtNLM"/>
    </source>
</evidence>
<evidence type="ECO:0000256" key="1">
    <source>
        <dbReference type="SAM" id="MobiDB-lite"/>
    </source>
</evidence>
<protein>
    <recommendedName>
        <fullName evidence="4">Replication initiator A N-terminal domain-containing protein</fullName>
    </recommendedName>
</protein>
<dbReference type="RefSeq" id="WP_066161009.1">
    <property type="nucleotide sequence ID" value="NZ_CP020814.1"/>
</dbReference>
<dbReference type="KEGG" id="bkw:BkAM31D_03800"/>
<keyword evidence="3" id="KW-1185">Reference proteome</keyword>
<dbReference type="Proteomes" id="UP000193006">
    <property type="component" value="Chromosome"/>
</dbReference>
<dbReference type="AlphaFoldDB" id="A0A1X9M8U9"/>
<gene>
    <name evidence="2" type="ORF">BkAM31D_03800</name>
</gene>
<name>A0A1X9M8U9_9BACI</name>
<dbReference type="EMBL" id="CP020814">
    <property type="protein sequence ID" value="ARK29040.1"/>
    <property type="molecule type" value="Genomic_DNA"/>
</dbReference>